<protein>
    <recommendedName>
        <fullName evidence="6">C4-type zinc ribbon domain-containing protein</fullName>
    </recommendedName>
</protein>
<dbReference type="Pfam" id="PF24481">
    <property type="entry name" value="CT398_CC"/>
    <property type="match status" value="1"/>
</dbReference>
<feature type="domain" description="CT398-like coiled coil hairpin" evidence="3">
    <location>
        <begin position="16"/>
        <end position="190"/>
    </location>
</feature>
<dbReference type="RefSeq" id="WP_012624879.1">
    <property type="nucleotide sequence ID" value="NZ_FPIW01000044.1"/>
</dbReference>
<organism evidence="4 5">
    <name type="scientific">Desulfovibrio desulfuricans</name>
    <dbReference type="NCBI Taxonomy" id="876"/>
    <lineage>
        <taxon>Bacteria</taxon>
        <taxon>Pseudomonadati</taxon>
        <taxon>Thermodesulfobacteriota</taxon>
        <taxon>Desulfovibrionia</taxon>
        <taxon>Desulfovibrionales</taxon>
        <taxon>Desulfovibrionaceae</taxon>
        <taxon>Desulfovibrio</taxon>
    </lineage>
</organism>
<gene>
    <name evidence="4" type="ORF">SAMN02910291_02126</name>
</gene>
<sequence length="256" mass="29742">MSNAVYFDQIKQLVELQKVDDAIYAVRQDMERAPNELNSLEQRFNASETQRNYIVDKLTHLQEQQKRLSLEIDDDAARIKKSKNKLMQVENTREYHAMMREMDGMEKVNRSREEEKMTLMEELQFQKDALAELDLTHSAVKAELEVKRDGLEEKLQKCTAALAELNAKRAQVSKHIPQPVFMRYEFIRERLEHPVIVAVREGICSGCHIAVPPQSFIELQRGQQILSCPNCQRLIFWCEHFTVAEAPQCAPKPLTD</sequence>
<dbReference type="Gene3D" id="1.10.287.1490">
    <property type="match status" value="1"/>
</dbReference>
<dbReference type="InterPro" id="IPR003743">
    <property type="entry name" value="Zf-RING_7"/>
</dbReference>
<reference evidence="5" key="1">
    <citation type="submission" date="2016-11" db="EMBL/GenBank/DDBJ databases">
        <authorList>
            <person name="Jaros S."/>
            <person name="Januszkiewicz K."/>
            <person name="Wedrychowicz H."/>
        </authorList>
    </citation>
    <scope>NUCLEOTIDE SEQUENCE [LARGE SCALE GENOMIC DNA]</scope>
    <source>
        <strain evidence="5">DSM 7057</strain>
    </source>
</reference>
<evidence type="ECO:0000313" key="4">
    <source>
        <dbReference type="EMBL" id="SFW61845.1"/>
    </source>
</evidence>
<dbReference type="Pfam" id="PF02591">
    <property type="entry name" value="Zn_ribbon_9"/>
    <property type="match status" value="1"/>
</dbReference>
<dbReference type="AlphaFoldDB" id="A0AA94HU03"/>
<evidence type="ECO:0000256" key="1">
    <source>
        <dbReference type="SAM" id="Coils"/>
    </source>
</evidence>
<dbReference type="OMA" id="IIVCEHC"/>
<evidence type="ECO:0000259" key="3">
    <source>
        <dbReference type="Pfam" id="PF24481"/>
    </source>
</evidence>
<proteinExistence type="predicted"/>
<dbReference type="InterPro" id="IPR056003">
    <property type="entry name" value="CT398_CC_hairpin"/>
</dbReference>
<feature type="coiled-coil region" evidence="1">
    <location>
        <begin position="141"/>
        <end position="168"/>
    </location>
</feature>
<evidence type="ECO:0000313" key="5">
    <source>
        <dbReference type="Proteomes" id="UP000182680"/>
    </source>
</evidence>
<evidence type="ECO:0008006" key="6">
    <source>
        <dbReference type="Google" id="ProtNLM"/>
    </source>
</evidence>
<evidence type="ECO:0000259" key="2">
    <source>
        <dbReference type="Pfam" id="PF02591"/>
    </source>
</evidence>
<name>A0AA94HU03_DESDE</name>
<feature type="domain" description="C4-type zinc ribbon" evidence="2">
    <location>
        <begin position="204"/>
        <end position="234"/>
    </location>
</feature>
<dbReference type="EMBL" id="FPIW01000044">
    <property type="protein sequence ID" value="SFW61845.1"/>
    <property type="molecule type" value="Genomic_DNA"/>
</dbReference>
<dbReference type="Proteomes" id="UP000182680">
    <property type="component" value="Unassembled WGS sequence"/>
</dbReference>
<accession>A0AA94HU03</accession>
<comment type="caution">
    <text evidence="4">The sequence shown here is derived from an EMBL/GenBank/DDBJ whole genome shotgun (WGS) entry which is preliminary data.</text>
</comment>
<keyword evidence="1" id="KW-0175">Coiled coil</keyword>